<dbReference type="RefSeq" id="WP_269033410.1">
    <property type="nucleotide sequence ID" value="NZ_CP114040.1"/>
</dbReference>
<evidence type="ECO:0000313" key="2">
    <source>
        <dbReference type="Proteomes" id="UP001164459"/>
    </source>
</evidence>
<dbReference type="EMBL" id="CP114040">
    <property type="protein sequence ID" value="WAS91046.1"/>
    <property type="molecule type" value="Genomic_DNA"/>
</dbReference>
<accession>A0ABY7GVP3</accession>
<dbReference type="Proteomes" id="UP001164459">
    <property type="component" value="Chromosome"/>
</dbReference>
<reference evidence="1" key="1">
    <citation type="submission" date="2022-11" db="EMBL/GenBank/DDBJ databases">
        <title>Minimal conservation of predation-associated metabolite biosynthetic gene clusters underscores biosynthetic potential of Myxococcota including descriptions for ten novel species: Archangium lansinium sp. nov., Myxococcus landrumus sp. nov., Nannocystis bai.</title>
        <authorList>
            <person name="Ahearne A."/>
            <person name="Stevens C."/>
            <person name="Dowd S."/>
        </authorList>
    </citation>
    <scope>NUCLEOTIDE SEQUENCE</scope>
    <source>
        <strain evidence="1">Fl3</strain>
    </source>
</reference>
<name>A0ABY7GVP3_9BACT</name>
<gene>
    <name evidence="1" type="ORF">O0S08_33070</name>
</gene>
<sequence length="404" mass="42693">MGNFSRDPDEVLATNLAKGYVGVRIEQNVPLLDRDVNLLGDLVGANLRKIIQGYVGDGVAPGDDGSFQITAANPQGTDLLIGAGIMLVGGLQARAGVTSSYAGQVGAPLLTLPPVGQLRVDVVYLDVWLQEVATDADPAIDLGNLADIGIPTSIRLRVAWRVEVVEGSDQVPPAAQGHARCPLALVTREGPTLVQIEDLRVRRLNLADLVQRVDALEADITMVRTALQPAFSPTRPFDKATSYPTRTVVLYGRNFDLGSVSVKLGNSFTLPIVGEPLANSITVRIPENAPKGDLWFVVTTALGSVTSPAHRVLGSAAIQVVSPFTPNPVVAGQPFTIAGSFFDAPNLDVQVQPWNGGTWNSLTISGPTQTSIVAVAPVAGQYRVRVTSEVTPVWSTSNVMLTVS</sequence>
<evidence type="ECO:0000313" key="1">
    <source>
        <dbReference type="EMBL" id="WAS91046.1"/>
    </source>
</evidence>
<proteinExistence type="predicted"/>
<keyword evidence="2" id="KW-1185">Reference proteome</keyword>
<organism evidence="1 2">
    <name type="scientific">Nannocystis punicea</name>
    <dbReference type="NCBI Taxonomy" id="2995304"/>
    <lineage>
        <taxon>Bacteria</taxon>
        <taxon>Pseudomonadati</taxon>
        <taxon>Myxococcota</taxon>
        <taxon>Polyangia</taxon>
        <taxon>Nannocystales</taxon>
        <taxon>Nannocystaceae</taxon>
        <taxon>Nannocystis</taxon>
    </lineage>
</organism>
<evidence type="ECO:0008006" key="3">
    <source>
        <dbReference type="Google" id="ProtNLM"/>
    </source>
</evidence>
<protein>
    <recommendedName>
        <fullName evidence="3">IPT/TIG domain-containing protein</fullName>
    </recommendedName>
</protein>